<dbReference type="SUPFAM" id="SSF52047">
    <property type="entry name" value="RNI-like"/>
    <property type="match status" value="1"/>
</dbReference>
<gene>
    <name evidence="1" type="ORF">CEURO_LOCUS19565</name>
</gene>
<organism evidence="1 2">
    <name type="scientific">Cuscuta europaea</name>
    <name type="common">European dodder</name>
    <dbReference type="NCBI Taxonomy" id="41803"/>
    <lineage>
        <taxon>Eukaryota</taxon>
        <taxon>Viridiplantae</taxon>
        <taxon>Streptophyta</taxon>
        <taxon>Embryophyta</taxon>
        <taxon>Tracheophyta</taxon>
        <taxon>Spermatophyta</taxon>
        <taxon>Magnoliopsida</taxon>
        <taxon>eudicotyledons</taxon>
        <taxon>Gunneridae</taxon>
        <taxon>Pentapetalae</taxon>
        <taxon>asterids</taxon>
        <taxon>lamiids</taxon>
        <taxon>Solanales</taxon>
        <taxon>Convolvulaceae</taxon>
        <taxon>Cuscuteae</taxon>
        <taxon>Cuscuta</taxon>
        <taxon>Cuscuta subgen. Cuscuta</taxon>
    </lineage>
</organism>
<comment type="caution">
    <text evidence="1">The sequence shown here is derived from an EMBL/GenBank/DDBJ whole genome shotgun (WGS) entry which is preliminary data.</text>
</comment>
<reference evidence="1" key="1">
    <citation type="submission" date="2022-07" db="EMBL/GenBank/DDBJ databases">
        <authorList>
            <person name="Macas J."/>
            <person name="Novak P."/>
            <person name="Neumann P."/>
        </authorList>
    </citation>
    <scope>NUCLEOTIDE SEQUENCE</scope>
</reference>
<dbReference type="OrthoDB" id="10257471at2759"/>
<keyword evidence="2" id="KW-1185">Reference proteome</keyword>
<proteinExistence type="predicted"/>
<dbReference type="InterPro" id="IPR032675">
    <property type="entry name" value="LRR_dom_sf"/>
</dbReference>
<evidence type="ECO:0008006" key="3">
    <source>
        <dbReference type="Google" id="ProtNLM"/>
    </source>
</evidence>
<dbReference type="Gene3D" id="3.80.10.10">
    <property type="entry name" value="Ribonuclease Inhibitor"/>
    <property type="match status" value="1"/>
</dbReference>
<accession>A0A9P0ZVQ3</accession>
<dbReference type="AlphaFoldDB" id="A0A9P0ZVQ3"/>
<dbReference type="SUPFAM" id="SSF81383">
    <property type="entry name" value="F-box domain"/>
    <property type="match status" value="1"/>
</dbReference>
<dbReference type="EMBL" id="CAMAPE010000060">
    <property type="protein sequence ID" value="CAH9112391.1"/>
    <property type="molecule type" value="Genomic_DNA"/>
</dbReference>
<name>A0A9P0ZVQ3_CUSEU</name>
<protein>
    <recommendedName>
        <fullName evidence="3">F-box protein</fullName>
    </recommendedName>
</protein>
<evidence type="ECO:0000313" key="2">
    <source>
        <dbReference type="Proteomes" id="UP001152484"/>
    </source>
</evidence>
<evidence type="ECO:0000313" key="1">
    <source>
        <dbReference type="EMBL" id="CAH9112391.1"/>
    </source>
</evidence>
<sequence length="528" mass="57477">MADTPNPNPKRSCCISTDPSKHLFNPILHLDQAESLLKSFLGLSNSALDRSFNRLLNSWPRPSDQGDTIECALRLGSALLEAGKRASRGLASDHNAAIWALSSDLTIKVFSLLDTQSVCYAAATCSFFHKCAAYPACYANIDLVTMVPKVNNLIVATMIQRAGNAFRSLMLGVAPTPLTATSGSSQPLVCSMRNSVDSARFSWNDKNSRQGKESFFLTRSCLAPLSSNGGTTGSYMIRLHLYNIERLDDAALYVALSVCSSLRDVELVGLNVDLSLTLGSISTSCPLIERLFLESSKAGRDCSLKLQHCCDLSSNCPNLSSLSLRGFKLHDSRVCVLVKGLRKLKHVDFSTSYSVTGSFLKNLGGNTDGNLLEALILKDCMHLKEVEVARFLLAVLAGDFSHLKHLDISNREGLASEGDWYRRCCSKSFIPFKQLLEARPGLCVLSEFPQEPCCGELVSSSESSDLNSTSSLLSIYASDELAFMSSPEMIYHISDPGGSSGNDNSQETAFAMGEESWDEVDFTPDTHF</sequence>
<dbReference type="Proteomes" id="UP001152484">
    <property type="component" value="Unassembled WGS sequence"/>
</dbReference>
<dbReference type="InterPro" id="IPR036047">
    <property type="entry name" value="F-box-like_dom_sf"/>
</dbReference>